<gene>
    <name evidence="5" type="ORF">C6P46_006032</name>
</gene>
<dbReference type="SUPFAM" id="SSF54928">
    <property type="entry name" value="RNA-binding domain, RBD"/>
    <property type="match status" value="1"/>
</dbReference>
<dbReference type="InterPro" id="IPR012677">
    <property type="entry name" value="Nucleotide-bd_a/b_plait_sf"/>
</dbReference>
<dbReference type="Proteomes" id="UP000777482">
    <property type="component" value="Unassembled WGS sequence"/>
</dbReference>
<dbReference type="InterPro" id="IPR034228">
    <property type="entry name" value="Nop6_RRM"/>
</dbReference>
<feature type="region of interest" description="Disordered" evidence="3">
    <location>
        <begin position="1"/>
        <end position="139"/>
    </location>
</feature>
<feature type="compositionally biased region" description="Low complexity" evidence="3">
    <location>
        <begin position="80"/>
        <end position="94"/>
    </location>
</feature>
<keyword evidence="1 2" id="KW-0694">RNA-binding</keyword>
<evidence type="ECO:0000256" key="3">
    <source>
        <dbReference type="SAM" id="MobiDB-lite"/>
    </source>
</evidence>
<dbReference type="AlphaFoldDB" id="A0A9P6VZC9"/>
<feature type="domain" description="RRM" evidence="4">
    <location>
        <begin position="140"/>
        <end position="222"/>
    </location>
</feature>
<comment type="caution">
    <text evidence="5">The sequence shown here is derived from an EMBL/GenBank/DDBJ whole genome shotgun (WGS) entry which is preliminary data.</text>
</comment>
<dbReference type="EMBL" id="PUHQ01000070">
    <property type="protein sequence ID" value="KAG0658156.1"/>
    <property type="molecule type" value="Genomic_DNA"/>
</dbReference>
<dbReference type="Pfam" id="PF00076">
    <property type="entry name" value="RRM_1"/>
    <property type="match status" value="1"/>
</dbReference>
<organism evidence="5 6">
    <name type="scientific">Rhodotorula mucilaginosa</name>
    <name type="common">Yeast</name>
    <name type="synonym">Rhodotorula rubra</name>
    <dbReference type="NCBI Taxonomy" id="5537"/>
    <lineage>
        <taxon>Eukaryota</taxon>
        <taxon>Fungi</taxon>
        <taxon>Dikarya</taxon>
        <taxon>Basidiomycota</taxon>
        <taxon>Pucciniomycotina</taxon>
        <taxon>Microbotryomycetes</taxon>
        <taxon>Sporidiobolales</taxon>
        <taxon>Sporidiobolaceae</taxon>
        <taxon>Rhodotorula</taxon>
    </lineage>
</organism>
<feature type="region of interest" description="Disordered" evidence="3">
    <location>
        <begin position="341"/>
        <end position="362"/>
    </location>
</feature>
<dbReference type="InterPro" id="IPR035979">
    <property type="entry name" value="RBD_domain_sf"/>
</dbReference>
<evidence type="ECO:0000313" key="6">
    <source>
        <dbReference type="Proteomes" id="UP000777482"/>
    </source>
</evidence>
<reference evidence="5 6" key="1">
    <citation type="submission" date="2020-11" db="EMBL/GenBank/DDBJ databases">
        <title>Kefir isolates.</title>
        <authorList>
            <person name="Marcisauskas S."/>
            <person name="Kim Y."/>
            <person name="Blasche S."/>
        </authorList>
    </citation>
    <scope>NUCLEOTIDE SEQUENCE [LARGE SCALE GENOMIC DNA]</scope>
    <source>
        <strain evidence="5 6">KR</strain>
    </source>
</reference>
<dbReference type="GO" id="GO:0005730">
    <property type="term" value="C:nucleolus"/>
    <property type="evidence" value="ECO:0007669"/>
    <property type="project" value="TreeGrafter"/>
</dbReference>
<name>A0A9P6VZC9_RHOMI</name>
<feature type="compositionally biased region" description="Basic residues" evidence="3">
    <location>
        <begin position="300"/>
        <end position="309"/>
    </location>
</feature>
<evidence type="ECO:0000259" key="4">
    <source>
        <dbReference type="PROSITE" id="PS50102"/>
    </source>
</evidence>
<dbReference type="GO" id="GO:0019843">
    <property type="term" value="F:rRNA binding"/>
    <property type="evidence" value="ECO:0007669"/>
    <property type="project" value="TreeGrafter"/>
</dbReference>
<keyword evidence="6" id="KW-1185">Reference proteome</keyword>
<evidence type="ECO:0000313" key="5">
    <source>
        <dbReference type="EMBL" id="KAG0658156.1"/>
    </source>
</evidence>
<dbReference type="GO" id="GO:0042274">
    <property type="term" value="P:ribosomal small subunit biogenesis"/>
    <property type="evidence" value="ECO:0007669"/>
    <property type="project" value="TreeGrafter"/>
</dbReference>
<dbReference type="PANTHER" id="PTHR23236:SF51">
    <property type="entry name" value="NUCLEOLAR PROTEIN 6"/>
    <property type="match status" value="1"/>
</dbReference>
<dbReference type="PROSITE" id="PS50102">
    <property type="entry name" value="RRM"/>
    <property type="match status" value="1"/>
</dbReference>
<proteinExistence type="predicted"/>
<dbReference type="CDD" id="cd12400">
    <property type="entry name" value="RRM_Nop6"/>
    <property type="match status" value="1"/>
</dbReference>
<dbReference type="InterPro" id="IPR000504">
    <property type="entry name" value="RRM_dom"/>
</dbReference>
<evidence type="ECO:0000256" key="1">
    <source>
        <dbReference type="ARBA" id="ARBA00022884"/>
    </source>
</evidence>
<accession>A0A9P6VZC9</accession>
<protein>
    <recommendedName>
        <fullName evidence="4">RRM domain-containing protein</fullName>
    </recommendedName>
</protein>
<dbReference type="PANTHER" id="PTHR23236">
    <property type="entry name" value="EUKARYOTIC TRANSLATION INITIATION FACTOR 4B/4H"/>
    <property type="match status" value="1"/>
</dbReference>
<sequence length="362" mass="37793">MPEQADRKLTKKEKKALAFRASKGKGKAASAKDAAPSFEDEVAAIDRIGDDNGDDDDVQDQAGAAKGKANKKRKRDDDTSAAAAESEAAATEGAGAQGDEEQPQKKKKRQRGKTQAQRDREARLAAQGVAGSQNEDGHRKLLFVGNLPFKVTVDEIKKHFESCGEVPTVRLLTPKATSGDKPPASKGCAFIEFTTTSALQTALRLHQSSLSGRKINVELTAGGGGNSEARRAKIEAQRKKLNDEREKAAKNKRVKEGESENGDKTGRWKLAAEKAAVAGGEGGDGAAAAAAAEGDGEPPRKKKNVRDRRLKNGVVVSAATAAATGAGNAAEKKRLEAKAAKASSGANAIKLASGWGHKAAAA</sequence>
<dbReference type="OrthoDB" id="167718at2759"/>
<evidence type="ECO:0000256" key="2">
    <source>
        <dbReference type="PROSITE-ProRule" id="PRU00176"/>
    </source>
</evidence>
<feature type="region of interest" description="Disordered" evidence="3">
    <location>
        <begin position="218"/>
        <end position="309"/>
    </location>
</feature>
<dbReference type="Gene3D" id="3.30.70.330">
    <property type="match status" value="1"/>
</dbReference>
<feature type="compositionally biased region" description="Basic and acidic residues" evidence="3">
    <location>
        <begin position="228"/>
        <end position="272"/>
    </location>
</feature>
<dbReference type="SMART" id="SM00360">
    <property type="entry name" value="RRM"/>
    <property type="match status" value="1"/>
</dbReference>